<dbReference type="InterPro" id="IPR036291">
    <property type="entry name" value="NAD(P)-bd_dom_sf"/>
</dbReference>
<dbReference type="SMART" id="SM00822">
    <property type="entry name" value="PKS_KR"/>
    <property type="match status" value="1"/>
</dbReference>
<proteinExistence type="inferred from homology"/>
<evidence type="ECO:0000256" key="2">
    <source>
        <dbReference type="ARBA" id="ARBA00023002"/>
    </source>
</evidence>
<evidence type="ECO:0000256" key="1">
    <source>
        <dbReference type="ARBA" id="ARBA00006484"/>
    </source>
</evidence>
<dbReference type="NCBIfam" id="NF006123">
    <property type="entry name" value="PRK08267.1"/>
    <property type="match status" value="1"/>
</dbReference>
<dbReference type="Gene3D" id="3.40.50.720">
    <property type="entry name" value="NAD(P)-binding Rossmann-like Domain"/>
    <property type="match status" value="1"/>
</dbReference>
<evidence type="ECO:0000313" key="5">
    <source>
        <dbReference type="EMBL" id="MEE2033410.1"/>
    </source>
</evidence>
<dbReference type="SUPFAM" id="SSF51735">
    <property type="entry name" value="NAD(P)-binding Rossmann-fold domains"/>
    <property type="match status" value="1"/>
</dbReference>
<dbReference type="Pfam" id="PF00106">
    <property type="entry name" value="adh_short"/>
    <property type="match status" value="1"/>
</dbReference>
<evidence type="ECO:0000256" key="3">
    <source>
        <dbReference type="RuleBase" id="RU000363"/>
    </source>
</evidence>
<dbReference type="InterPro" id="IPR002347">
    <property type="entry name" value="SDR_fam"/>
</dbReference>
<evidence type="ECO:0000259" key="4">
    <source>
        <dbReference type="SMART" id="SM00822"/>
    </source>
</evidence>
<dbReference type="PANTHER" id="PTHR43391:SF82">
    <property type="entry name" value="OXIDOREDUCTASE SADH-RELATED"/>
    <property type="match status" value="1"/>
</dbReference>
<comment type="caution">
    <text evidence="5">The sequence shown here is derived from an EMBL/GenBank/DDBJ whole genome shotgun (WGS) entry which is preliminary data.</text>
</comment>
<gene>
    <name evidence="5" type="ORF">Q8814_15010</name>
</gene>
<dbReference type="RefSeq" id="WP_330152815.1">
    <property type="nucleotide sequence ID" value="NZ_JAUZMZ010000081.1"/>
</dbReference>
<keyword evidence="6" id="KW-1185">Reference proteome</keyword>
<dbReference type="Proteomes" id="UP001331936">
    <property type="component" value="Unassembled WGS sequence"/>
</dbReference>
<accession>A0ABU7JTQ7</accession>
<reference evidence="5 6" key="1">
    <citation type="submission" date="2023-08" db="EMBL/GenBank/DDBJ databases">
        <authorList>
            <person name="Girao M."/>
            <person name="Carvalho M.F."/>
        </authorList>
    </citation>
    <scope>NUCLEOTIDE SEQUENCE [LARGE SCALE GENOMIC DNA]</scope>
    <source>
        <strain evidence="5 6">CC-R104</strain>
    </source>
</reference>
<keyword evidence="2" id="KW-0560">Oxidoreductase</keyword>
<evidence type="ECO:0000313" key="6">
    <source>
        <dbReference type="Proteomes" id="UP001331936"/>
    </source>
</evidence>
<protein>
    <submittedName>
        <fullName evidence="5">SDR family oxidoreductase</fullName>
    </submittedName>
</protein>
<dbReference type="EMBL" id="JAUZMZ010000081">
    <property type="protein sequence ID" value="MEE2033410.1"/>
    <property type="molecule type" value="Genomic_DNA"/>
</dbReference>
<sequence>MSRPSVFVTGAASGIGRATALQFARHGYRVGAFDVDASGLDSLAAAQSDIVTGILDVTDSGAWARALSEFCPDGRLDILVNNAGILSSGPFEDTPPERHRRIVDVNVTGTVLGCHSAFEYLRRTPGAQVVNLCSASAIYGQRDLATYSATKFAVRGLTEALELEWGRHDIRVFALWPVFVDTAMTQNMNAGAIRTLGIHLTADDVAAELYAATRPGRAWGRVHRAVGWQARVFAAAAQCSPARLNRLANQWVTRR</sequence>
<organism evidence="5 6">
    <name type="scientific">Rhodococcus chondri</name>
    <dbReference type="NCBI Taxonomy" id="3065941"/>
    <lineage>
        <taxon>Bacteria</taxon>
        <taxon>Bacillati</taxon>
        <taxon>Actinomycetota</taxon>
        <taxon>Actinomycetes</taxon>
        <taxon>Mycobacteriales</taxon>
        <taxon>Nocardiaceae</taxon>
        <taxon>Rhodococcus</taxon>
    </lineage>
</organism>
<comment type="similarity">
    <text evidence="1 3">Belongs to the short-chain dehydrogenases/reductases (SDR) family.</text>
</comment>
<feature type="domain" description="Ketoreductase" evidence="4">
    <location>
        <begin position="4"/>
        <end position="182"/>
    </location>
</feature>
<name>A0ABU7JTQ7_9NOCA</name>
<dbReference type="PRINTS" id="PR00080">
    <property type="entry name" value="SDRFAMILY"/>
</dbReference>
<dbReference type="PRINTS" id="PR00081">
    <property type="entry name" value="GDHRDH"/>
</dbReference>
<dbReference type="PANTHER" id="PTHR43391">
    <property type="entry name" value="RETINOL DEHYDROGENASE-RELATED"/>
    <property type="match status" value="1"/>
</dbReference>
<dbReference type="InterPro" id="IPR057326">
    <property type="entry name" value="KR_dom"/>
</dbReference>